<keyword evidence="2" id="KW-1185">Reference proteome</keyword>
<proteinExistence type="predicted"/>
<evidence type="ECO:0000313" key="1">
    <source>
        <dbReference type="EMBL" id="TFK58897.1"/>
    </source>
</evidence>
<accession>A0ACD3A1X7</accession>
<organism evidence="1 2">
    <name type="scientific">Pluteus cervinus</name>
    <dbReference type="NCBI Taxonomy" id="181527"/>
    <lineage>
        <taxon>Eukaryota</taxon>
        <taxon>Fungi</taxon>
        <taxon>Dikarya</taxon>
        <taxon>Basidiomycota</taxon>
        <taxon>Agaricomycotina</taxon>
        <taxon>Agaricomycetes</taxon>
        <taxon>Agaricomycetidae</taxon>
        <taxon>Agaricales</taxon>
        <taxon>Pluteineae</taxon>
        <taxon>Pluteaceae</taxon>
        <taxon>Pluteus</taxon>
    </lineage>
</organism>
<dbReference type="Proteomes" id="UP000308600">
    <property type="component" value="Unassembled WGS sequence"/>
</dbReference>
<evidence type="ECO:0000313" key="2">
    <source>
        <dbReference type="Proteomes" id="UP000308600"/>
    </source>
</evidence>
<name>A0ACD3A1X7_9AGAR</name>
<protein>
    <submittedName>
        <fullName evidence="1">Uncharacterized protein</fullName>
    </submittedName>
</protein>
<dbReference type="EMBL" id="ML209153">
    <property type="protein sequence ID" value="TFK58897.1"/>
    <property type="molecule type" value="Genomic_DNA"/>
</dbReference>
<reference evidence="1 2" key="1">
    <citation type="journal article" date="2019" name="Nat. Ecol. Evol.">
        <title>Megaphylogeny resolves global patterns of mushroom evolution.</title>
        <authorList>
            <person name="Varga T."/>
            <person name="Krizsan K."/>
            <person name="Foldi C."/>
            <person name="Dima B."/>
            <person name="Sanchez-Garcia M."/>
            <person name="Sanchez-Ramirez S."/>
            <person name="Szollosi G.J."/>
            <person name="Szarkandi J.G."/>
            <person name="Papp V."/>
            <person name="Albert L."/>
            <person name="Andreopoulos W."/>
            <person name="Angelini C."/>
            <person name="Antonin V."/>
            <person name="Barry K.W."/>
            <person name="Bougher N.L."/>
            <person name="Buchanan P."/>
            <person name="Buyck B."/>
            <person name="Bense V."/>
            <person name="Catcheside P."/>
            <person name="Chovatia M."/>
            <person name="Cooper J."/>
            <person name="Damon W."/>
            <person name="Desjardin D."/>
            <person name="Finy P."/>
            <person name="Geml J."/>
            <person name="Haridas S."/>
            <person name="Hughes K."/>
            <person name="Justo A."/>
            <person name="Karasinski D."/>
            <person name="Kautmanova I."/>
            <person name="Kiss B."/>
            <person name="Kocsube S."/>
            <person name="Kotiranta H."/>
            <person name="LaButti K.M."/>
            <person name="Lechner B.E."/>
            <person name="Liimatainen K."/>
            <person name="Lipzen A."/>
            <person name="Lukacs Z."/>
            <person name="Mihaltcheva S."/>
            <person name="Morgado L.N."/>
            <person name="Niskanen T."/>
            <person name="Noordeloos M.E."/>
            <person name="Ohm R.A."/>
            <person name="Ortiz-Santana B."/>
            <person name="Ovrebo C."/>
            <person name="Racz N."/>
            <person name="Riley R."/>
            <person name="Savchenko A."/>
            <person name="Shiryaev A."/>
            <person name="Soop K."/>
            <person name="Spirin V."/>
            <person name="Szebenyi C."/>
            <person name="Tomsovsky M."/>
            <person name="Tulloss R.E."/>
            <person name="Uehling J."/>
            <person name="Grigoriev I.V."/>
            <person name="Vagvolgyi C."/>
            <person name="Papp T."/>
            <person name="Martin F.M."/>
            <person name="Miettinen O."/>
            <person name="Hibbett D.S."/>
            <person name="Nagy L.G."/>
        </authorList>
    </citation>
    <scope>NUCLEOTIDE SEQUENCE [LARGE SCALE GENOMIC DNA]</scope>
    <source>
        <strain evidence="1 2">NL-1719</strain>
    </source>
</reference>
<gene>
    <name evidence="1" type="ORF">BDN72DRAFT_906326</name>
</gene>
<sequence length="696" mass="78646">MSSRPSISPQKLFKHPKLLLHKKPLEGHVFGPFNGLVGTVISEGDSFITSPNYHGVYEPQLGGDRRVYLRENLRYGPDDPLQWPQPYIPHLGHYIAIRRPIKDPKDPLHIMWCIPEKSEFVTESTSLISGLGRVNSHFFASINSLCQDLLKRKTPFDNISTFVPSLSAHLSPHLHRLEHLLTDFKTMITHVRSVQHLYIELLALTNFLEFYQLRMDGSVTPPPGLAPVMGAFVTDALSCEMLLRAHIRVWFIRPYTDLDNARVRSLVALHLPVKLPSRPYEPIRVIFTGSAKDPEKHRQIMQATLRTICHADPFSTVVAPIDPVLPPDALTEPPAKRVKLDPKAGRNKCEDPKVEYYPPAISSWNDALHRVSEHIPNPNPPNSSARVDVKYAFPDPAAIASTKNEDRQKHMFKTWLIWRTSLIYRLSFPDSPSEVLSWKVWRSLLNLGFDTRTGQAGEPTKAQQTATFAKDFLKSCLHAANTLSTSSSSSPSLAVSASNTAIWNGRPFGELTNTEYEEILWELCELNFRYEFIALDARAVNPTPPAVSTSTATLAQRKSHQELVDECFPSINTGSLFLFSLTSANRGIASHDPVERSKFTLAFRALMRTWVGPHPTSFHDAHKTRWSPEEMVQLEKDVASFYCRSFIKYLRRAPIVPHRLRHIIPPIQPPTGPLTMLNPSPNVFYDLTALVFDVEI</sequence>